<dbReference type="PANTHER" id="PTHR33887">
    <property type="entry name" value="PB1 DOMAIN-CONTAINING PROTEIN"/>
    <property type="match status" value="1"/>
</dbReference>
<organism evidence="2 3">
    <name type="scientific">Patiria miniata</name>
    <name type="common">Bat star</name>
    <name type="synonym">Asterina miniata</name>
    <dbReference type="NCBI Taxonomy" id="46514"/>
    <lineage>
        <taxon>Eukaryota</taxon>
        <taxon>Metazoa</taxon>
        <taxon>Echinodermata</taxon>
        <taxon>Eleutherozoa</taxon>
        <taxon>Asterozoa</taxon>
        <taxon>Asteroidea</taxon>
        <taxon>Valvatacea</taxon>
        <taxon>Valvatida</taxon>
        <taxon>Asterinidae</taxon>
        <taxon>Patiria</taxon>
    </lineage>
</organism>
<dbReference type="RefSeq" id="XP_038074336.1">
    <property type="nucleotide sequence ID" value="XM_038218408.1"/>
</dbReference>
<feature type="compositionally biased region" description="Polar residues" evidence="1">
    <location>
        <begin position="105"/>
        <end position="114"/>
    </location>
</feature>
<keyword evidence="3" id="KW-1185">Reference proteome</keyword>
<dbReference type="AlphaFoldDB" id="A0A914BEE0"/>
<accession>A0A914BEE0</accession>
<dbReference type="GeneID" id="119742472"/>
<proteinExistence type="predicted"/>
<dbReference type="PANTHER" id="PTHR33887:SF6">
    <property type="entry name" value="CIDE-N DOMAIN-CONTAINING PROTEIN"/>
    <property type="match status" value="1"/>
</dbReference>
<dbReference type="Pfam" id="PF15874">
    <property type="entry name" value="Il2rg"/>
    <property type="match status" value="1"/>
</dbReference>
<evidence type="ECO:0000313" key="3">
    <source>
        <dbReference type="Proteomes" id="UP000887568"/>
    </source>
</evidence>
<dbReference type="Proteomes" id="UP000887568">
    <property type="component" value="Unplaced"/>
</dbReference>
<sequence length="148" mass="16850">MTFITVKYGDNEQKLFNPYCSSLILLECIRKNCNITDANATLDLSDAMGSVKRLPDNLHAYANTLLDGRETYWVIRVEKGATDTDPTKYTLLIDDPEKNCPDLSSRLQDLSRPTTRGRKESQWSNLRRKLPPRSKTGSGRPKSNTKKR</sequence>
<reference evidence="2" key="1">
    <citation type="submission" date="2022-11" db="UniProtKB">
        <authorList>
            <consortium name="EnsemblMetazoa"/>
        </authorList>
    </citation>
    <scope>IDENTIFICATION</scope>
</reference>
<evidence type="ECO:0000313" key="2">
    <source>
        <dbReference type="EnsemblMetazoa" id="XP_038074336.1"/>
    </source>
</evidence>
<protein>
    <submittedName>
        <fullName evidence="2">Uncharacterized protein</fullName>
    </submittedName>
</protein>
<dbReference type="EnsemblMetazoa" id="XM_038218408.1">
    <property type="protein sequence ID" value="XP_038074336.1"/>
    <property type="gene ID" value="LOC119742472"/>
</dbReference>
<feature type="region of interest" description="Disordered" evidence="1">
    <location>
        <begin position="100"/>
        <end position="148"/>
    </location>
</feature>
<name>A0A914BEE0_PATMI</name>
<dbReference type="OrthoDB" id="2109241at2759"/>
<dbReference type="OMA" id="CELLDHD"/>
<dbReference type="InterPro" id="IPR039471">
    <property type="entry name" value="CXorf65-like"/>
</dbReference>
<evidence type="ECO:0000256" key="1">
    <source>
        <dbReference type="SAM" id="MobiDB-lite"/>
    </source>
</evidence>